<feature type="region of interest" description="Disordered" evidence="6">
    <location>
        <begin position="150"/>
        <end position="201"/>
    </location>
</feature>
<dbReference type="InterPro" id="IPR001138">
    <property type="entry name" value="Zn2Cys6_DnaBD"/>
</dbReference>
<keyword evidence="2" id="KW-0479">Metal-binding</keyword>
<dbReference type="CDD" id="cd12148">
    <property type="entry name" value="fungal_TF_MHR"/>
    <property type="match status" value="1"/>
</dbReference>
<dbReference type="Proteomes" id="UP000001194">
    <property type="component" value="Unassembled WGS sequence"/>
</dbReference>
<feature type="compositionally biased region" description="Polar residues" evidence="6">
    <location>
        <begin position="89"/>
        <end position="106"/>
    </location>
</feature>
<dbReference type="OrthoDB" id="2123952at2759"/>
<dbReference type="PROSITE" id="PS50048">
    <property type="entry name" value="ZN2_CY6_FUNGAL_2"/>
    <property type="match status" value="1"/>
</dbReference>
<dbReference type="SUPFAM" id="SSF57701">
    <property type="entry name" value="Zn2/Cys6 DNA-binding domain"/>
    <property type="match status" value="1"/>
</dbReference>
<evidence type="ECO:0000256" key="4">
    <source>
        <dbReference type="ARBA" id="ARBA00023163"/>
    </source>
</evidence>
<feature type="region of interest" description="Disordered" evidence="6">
    <location>
        <begin position="241"/>
        <end position="263"/>
    </location>
</feature>
<dbReference type="KEGG" id="lbc:LACBIDRAFT_309008"/>
<dbReference type="InterPro" id="IPR036864">
    <property type="entry name" value="Zn2-C6_fun-type_DNA-bd_sf"/>
</dbReference>
<dbReference type="GeneID" id="6071601"/>
<dbReference type="Gene3D" id="4.10.240.10">
    <property type="entry name" value="Zn(2)-C6 fungal-type DNA-binding domain"/>
    <property type="match status" value="1"/>
</dbReference>
<keyword evidence="3" id="KW-0805">Transcription regulation</keyword>
<evidence type="ECO:0000256" key="5">
    <source>
        <dbReference type="ARBA" id="ARBA00023242"/>
    </source>
</evidence>
<dbReference type="AlphaFoldDB" id="B0CVB4"/>
<dbReference type="EMBL" id="DS547093">
    <property type="protein sequence ID" value="EDR13722.1"/>
    <property type="molecule type" value="Genomic_DNA"/>
</dbReference>
<comment type="subcellular location">
    <subcellularLocation>
        <location evidence="1">Nucleus</location>
    </subcellularLocation>
</comment>
<feature type="region of interest" description="Disordered" evidence="6">
    <location>
        <begin position="57"/>
        <end position="120"/>
    </location>
</feature>
<evidence type="ECO:0000256" key="6">
    <source>
        <dbReference type="SAM" id="MobiDB-lite"/>
    </source>
</evidence>
<gene>
    <name evidence="8" type="ORF">LACBIDRAFT_309008</name>
</gene>
<keyword evidence="4" id="KW-0804">Transcription</keyword>
<dbReference type="PANTHER" id="PTHR47338:SF5">
    <property type="entry name" value="ZN(II)2CYS6 TRANSCRIPTION FACTOR (EUROFUNG)"/>
    <property type="match status" value="1"/>
</dbReference>
<reference evidence="8 9" key="1">
    <citation type="journal article" date="2008" name="Nature">
        <title>The genome of Laccaria bicolor provides insights into mycorrhizal symbiosis.</title>
        <authorList>
            <person name="Martin F."/>
            <person name="Aerts A."/>
            <person name="Ahren D."/>
            <person name="Brun A."/>
            <person name="Danchin E.G.J."/>
            <person name="Duchaussoy F."/>
            <person name="Gibon J."/>
            <person name="Kohler A."/>
            <person name="Lindquist E."/>
            <person name="Pereda V."/>
            <person name="Salamov A."/>
            <person name="Shapiro H.J."/>
            <person name="Wuyts J."/>
            <person name="Blaudez D."/>
            <person name="Buee M."/>
            <person name="Brokstein P."/>
            <person name="Canbaeck B."/>
            <person name="Cohen D."/>
            <person name="Courty P.E."/>
            <person name="Coutinho P.M."/>
            <person name="Delaruelle C."/>
            <person name="Detter J.C."/>
            <person name="Deveau A."/>
            <person name="DiFazio S."/>
            <person name="Duplessis S."/>
            <person name="Fraissinet-Tachet L."/>
            <person name="Lucic E."/>
            <person name="Frey-Klett P."/>
            <person name="Fourrey C."/>
            <person name="Feussner I."/>
            <person name="Gay G."/>
            <person name="Grimwood J."/>
            <person name="Hoegger P.J."/>
            <person name="Jain P."/>
            <person name="Kilaru S."/>
            <person name="Labbe J."/>
            <person name="Lin Y.C."/>
            <person name="Legue V."/>
            <person name="Le Tacon F."/>
            <person name="Marmeisse R."/>
            <person name="Melayah D."/>
            <person name="Montanini B."/>
            <person name="Muratet M."/>
            <person name="Nehls U."/>
            <person name="Niculita-Hirzel H."/>
            <person name="Oudot-Le Secq M.P."/>
            <person name="Peter M."/>
            <person name="Quesneville H."/>
            <person name="Rajashekar B."/>
            <person name="Reich M."/>
            <person name="Rouhier N."/>
            <person name="Schmutz J."/>
            <person name="Yin T."/>
            <person name="Chalot M."/>
            <person name="Henrissat B."/>
            <person name="Kuees U."/>
            <person name="Lucas S."/>
            <person name="Van de Peer Y."/>
            <person name="Podila G.K."/>
            <person name="Polle A."/>
            <person name="Pukkila P.J."/>
            <person name="Richardson P.M."/>
            <person name="Rouze P."/>
            <person name="Sanders I.R."/>
            <person name="Stajich J.E."/>
            <person name="Tunlid A."/>
            <person name="Tuskan G."/>
            <person name="Grigoriev I.V."/>
        </authorList>
    </citation>
    <scope>NUCLEOTIDE SEQUENCE [LARGE SCALE GENOMIC DNA]</scope>
    <source>
        <strain evidence="9">S238N-H82 / ATCC MYA-4686</strain>
    </source>
</reference>
<dbReference type="GO" id="GO:0008270">
    <property type="term" value="F:zinc ion binding"/>
    <property type="evidence" value="ECO:0007669"/>
    <property type="project" value="InterPro"/>
</dbReference>
<evidence type="ECO:0000256" key="1">
    <source>
        <dbReference type="ARBA" id="ARBA00004123"/>
    </source>
</evidence>
<keyword evidence="5" id="KW-0539">Nucleus</keyword>
<dbReference type="PANTHER" id="PTHR47338">
    <property type="entry name" value="ZN(II)2CYS6 TRANSCRIPTION FACTOR (EUROFUNG)-RELATED"/>
    <property type="match status" value="1"/>
</dbReference>
<dbReference type="RefSeq" id="XP_001876220.1">
    <property type="nucleotide sequence ID" value="XM_001876185.1"/>
</dbReference>
<evidence type="ECO:0000313" key="8">
    <source>
        <dbReference type="EMBL" id="EDR13722.1"/>
    </source>
</evidence>
<dbReference type="HOGENOM" id="CLU_010791_0_0_1"/>
<dbReference type="GO" id="GO:0005634">
    <property type="term" value="C:nucleus"/>
    <property type="evidence" value="ECO:0007669"/>
    <property type="project" value="UniProtKB-SubCell"/>
</dbReference>
<evidence type="ECO:0000256" key="3">
    <source>
        <dbReference type="ARBA" id="ARBA00023015"/>
    </source>
</evidence>
<feature type="domain" description="Zn(2)-C6 fungal-type" evidence="7">
    <location>
        <begin position="209"/>
        <end position="242"/>
    </location>
</feature>
<protein>
    <submittedName>
        <fullName evidence="8">Predicted protein</fullName>
    </submittedName>
</protein>
<evidence type="ECO:0000259" key="7">
    <source>
        <dbReference type="PROSITE" id="PS50048"/>
    </source>
</evidence>
<dbReference type="InParanoid" id="B0CVB4"/>
<feature type="region of interest" description="Disordered" evidence="6">
    <location>
        <begin position="1"/>
        <end position="44"/>
    </location>
</feature>
<sequence length="979" mass="110370">MFSLNSRPRSHSQSFPSVPYRAQDYYPHPTDHIQITSPASPHTFAAERNDLFAGSSSDICGTSRHSHAPYDSREDFSAPTPYHQPYHRGNSSPTDLRLPSSATYRSQSEEDHRSVLPNLPQLSRGEIFTTFHTNGHGSPHATFLAEPESALTAHSDHSGDSEFWPTAVQEHAPDPPRPKKARREKPRIELAPDQPPTTQGKPRARVYVACLQCRTRKIRCDGAKPVCHNCSRRTNANSECNYDPVPKRRGPDKTPGARQRMARDARNEVNGDILSTRRRRRTREMSIAENPPQQHIEHRQTPDSNPMQLLSIHPSIAKIELPTAELSPMSNLVRSYSPECGCHGLIHCPFIMEVGGPSGRKSSASLSPDSDAYDLTTMIPSYNASTTCGSEVDESGTERSNSYACEIASEPSLTFTRKIWWDSLLSLYLSPDYSHPQIFTTSQRDAAARTVSADLRFIFRESNYWFSFFHIPSFYGNFFDPARREWVQPSLVLALLAMSIFWQSSEIGLGSPGRERALRFRDEAQSALEASFNAGWIDETLAQAAWLLALFEVCAHPRHSSERSKSAMIMLDSIIRSLSLTLVDADDPSTSVFPPGSVPTVRSQKFLPSTARFSDQPPIRILRDNSSAQHTSLNSSHGGDDCLCNSMTLRECWPTSREHAPLWGATPAWNEGWSEGEIRKESCRRLCWSSSILAAGHVSYTMAHRSKGLDLFISNPANYALLFSGESVARSPFSFLSCSSKDTIWALHDRCFLLWHACIHTRLDTRATDSEKANFGVKAWLEADALELALNKHTCTIERAFIFQAREYIFNIRMCISYEFRRFIPLATANMNGLFHRNKAKEWLTHQAAVARRFMLGLRTITGNSANLLARRPFFVFWFMGQIYRALSLWQCDNTLLVALDVCKALLPAIDYLTALWPCPGNIFYYRRRRFHTQSASEQRCRYENLRKRLDDACYFAGVSLAPPSNLTLPDPSSPQDLV</sequence>
<name>B0CVB4_LACBS</name>
<keyword evidence="9" id="KW-1185">Reference proteome</keyword>
<organism evidence="9">
    <name type="scientific">Laccaria bicolor (strain S238N-H82 / ATCC MYA-4686)</name>
    <name type="common">Bicoloured deceiver</name>
    <name type="synonym">Laccaria laccata var. bicolor</name>
    <dbReference type="NCBI Taxonomy" id="486041"/>
    <lineage>
        <taxon>Eukaryota</taxon>
        <taxon>Fungi</taxon>
        <taxon>Dikarya</taxon>
        <taxon>Basidiomycota</taxon>
        <taxon>Agaricomycotina</taxon>
        <taxon>Agaricomycetes</taxon>
        <taxon>Agaricomycetidae</taxon>
        <taxon>Agaricales</taxon>
        <taxon>Agaricineae</taxon>
        <taxon>Hydnangiaceae</taxon>
        <taxon>Laccaria</taxon>
    </lineage>
</organism>
<dbReference type="STRING" id="486041.B0CVB4"/>
<evidence type="ECO:0000256" key="2">
    <source>
        <dbReference type="ARBA" id="ARBA00022723"/>
    </source>
</evidence>
<evidence type="ECO:0000313" key="9">
    <source>
        <dbReference type="Proteomes" id="UP000001194"/>
    </source>
</evidence>
<dbReference type="CDD" id="cd00067">
    <property type="entry name" value="GAL4"/>
    <property type="match status" value="1"/>
</dbReference>
<feature type="compositionally biased region" description="Polar residues" evidence="6">
    <location>
        <begin position="1"/>
        <end position="16"/>
    </location>
</feature>
<proteinExistence type="predicted"/>
<dbReference type="InterPro" id="IPR050815">
    <property type="entry name" value="TF_fung"/>
</dbReference>
<accession>B0CVB4</accession>
<dbReference type="GO" id="GO:0000981">
    <property type="term" value="F:DNA-binding transcription factor activity, RNA polymerase II-specific"/>
    <property type="evidence" value="ECO:0007669"/>
    <property type="project" value="InterPro"/>
</dbReference>
<dbReference type="SMART" id="SM00066">
    <property type="entry name" value="GAL4"/>
    <property type="match status" value="1"/>
</dbReference>
<dbReference type="Pfam" id="PF00172">
    <property type="entry name" value="Zn_clus"/>
    <property type="match status" value="1"/>
</dbReference>